<proteinExistence type="predicted"/>
<sequence>LSEGINGGCGHLETKREEKGYRWSDVLLQFSAYSTAQILWVKETQPTVVIGCGRCVECDFRSAQSARVRKKEKKGLG</sequence>
<accession>A0AAV7U0S3</accession>
<evidence type="ECO:0000313" key="2">
    <source>
        <dbReference type="Proteomes" id="UP001066276"/>
    </source>
</evidence>
<reference evidence="1" key="1">
    <citation type="journal article" date="2022" name="bioRxiv">
        <title>Sequencing and chromosome-scale assembly of the giantPleurodeles waltlgenome.</title>
        <authorList>
            <person name="Brown T."/>
            <person name="Elewa A."/>
            <person name="Iarovenko S."/>
            <person name="Subramanian E."/>
            <person name="Araus A.J."/>
            <person name="Petzold A."/>
            <person name="Susuki M."/>
            <person name="Suzuki K.-i.T."/>
            <person name="Hayashi T."/>
            <person name="Toyoda A."/>
            <person name="Oliveira C."/>
            <person name="Osipova E."/>
            <person name="Leigh N.D."/>
            <person name="Simon A."/>
            <person name="Yun M.H."/>
        </authorList>
    </citation>
    <scope>NUCLEOTIDE SEQUENCE</scope>
    <source>
        <strain evidence="1">20211129_DDA</strain>
        <tissue evidence="1">Liver</tissue>
    </source>
</reference>
<name>A0AAV7U0S3_PLEWA</name>
<comment type="caution">
    <text evidence="1">The sequence shown here is derived from an EMBL/GenBank/DDBJ whole genome shotgun (WGS) entry which is preliminary data.</text>
</comment>
<protein>
    <submittedName>
        <fullName evidence="1">Uncharacterized protein</fullName>
    </submittedName>
</protein>
<dbReference type="AlphaFoldDB" id="A0AAV7U0S3"/>
<dbReference type="EMBL" id="JANPWB010000006">
    <property type="protein sequence ID" value="KAJ1182353.1"/>
    <property type="molecule type" value="Genomic_DNA"/>
</dbReference>
<gene>
    <name evidence="1" type="ORF">NDU88_007545</name>
</gene>
<organism evidence="1 2">
    <name type="scientific">Pleurodeles waltl</name>
    <name type="common">Iberian ribbed newt</name>
    <dbReference type="NCBI Taxonomy" id="8319"/>
    <lineage>
        <taxon>Eukaryota</taxon>
        <taxon>Metazoa</taxon>
        <taxon>Chordata</taxon>
        <taxon>Craniata</taxon>
        <taxon>Vertebrata</taxon>
        <taxon>Euteleostomi</taxon>
        <taxon>Amphibia</taxon>
        <taxon>Batrachia</taxon>
        <taxon>Caudata</taxon>
        <taxon>Salamandroidea</taxon>
        <taxon>Salamandridae</taxon>
        <taxon>Pleurodelinae</taxon>
        <taxon>Pleurodeles</taxon>
    </lineage>
</organism>
<feature type="non-terminal residue" evidence="1">
    <location>
        <position position="1"/>
    </location>
</feature>
<dbReference type="Proteomes" id="UP001066276">
    <property type="component" value="Chromosome 3_2"/>
</dbReference>
<keyword evidence="2" id="KW-1185">Reference proteome</keyword>
<evidence type="ECO:0000313" key="1">
    <source>
        <dbReference type="EMBL" id="KAJ1182353.1"/>
    </source>
</evidence>